<dbReference type="SUPFAM" id="SSF47413">
    <property type="entry name" value="lambda repressor-like DNA-binding domains"/>
    <property type="match status" value="1"/>
</dbReference>
<dbReference type="Gene3D" id="1.10.260.40">
    <property type="entry name" value="lambda repressor-like DNA-binding domains"/>
    <property type="match status" value="1"/>
</dbReference>
<dbReference type="PANTHER" id="PTHR46797">
    <property type="entry name" value="HTH-TYPE TRANSCRIPTIONAL REGULATOR"/>
    <property type="match status" value="1"/>
</dbReference>
<accession>A0A502F601</accession>
<comment type="caution">
    <text evidence="3">The sequence shown here is derived from an EMBL/GenBank/DDBJ whole genome shotgun (WGS) entry which is preliminary data.</text>
</comment>
<keyword evidence="4" id="KW-1185">Reference proteome</keyword>
<dbReference type="InterPro" id="IPR010982">
    <property type="entry name" value="Lambda_DNA-bd_dom_sf"/>
</dbReference>
<dbReference type="PANTHER" id="PTHR46797:SF1">
    <property type="entry name" value="METHYLPHOSPHONATE SYNTHASE"/>
    <property type="match status" value="1"/>
</dbReference>
<name>A0A502F601_9FLAO</name>
<gene>
    <name evidence="3" type="ORF">EAH81_03435</name>
</gene>
<dbReference type="OrthoDB" id="7865033at2"/>
<proteinExistence type="predicted"/>
<feature type="domain" description="HTH cro/C1-type" evidence="2">
    <location>
        <begin position="6"/>
        <end position="60"/>
    </location>
</feature>
<dbReference type="Proteomes" id="UP000319700">
    <property type="component" value="Unassembled WGS sequence"/>
</dbReference>
<dbReference type="PROSITE" id="PS50943">
    <property type="entry name" value="HTH_CROC1"/>
    <property type="match status" value="1"/>
</dbReference>
<evidence type="ECO:0000313" key="4">
    <source>
        <dbReference type="Proteomes" id="UP000319700"/>
    </source>
</evidence>
<dbReference type="CDD" id="cd00093">
    <property type="entry name" value="HTH_XRE"/>
    <property type="match status" value="1"/>
</dbReference>
<keyword evidence="1" id="KW-0238">DNA-binding</keyword>
<evidence type="ECO:0000313" key="3">
    <source>
        <dbReference type="EMBL" id="TPG44539.1"/>
    </source>
</evidence>
<dbReference type="InterPro" id="IPR050807">
    <property type="entry name" value="TransReg_Diox_bact_type"/>
</dbReference>
<evidence type="ECO:0000259" key="2">
    <source>
        <dbReference type="PROSITE" id="PS50943"/>
    </source>
</evidence>
<dbReference type="EMBL" id="RCZH01000002">
    <property type="protein sequence ID" value="TPG44539.1"/>
    <property type="molecule type" value="Genomic_DNA"/>
</dbReference>
<organism evidence="3 4">
    <name type="scientific">Flavobacterium pectinovorum</name>
    <dbReference type="NCBI Taxonomy" id="29533"/>
    <lineage>
        <taxon>Bacteria</taxon>
        <taxon>Pseudomonadati</taxon>
        <taxon>Bacteroidota</taxon>
        <taxon>Flavobacteriia</taxon>
        <taxon>Flavobacteriales</taxon>
        <taxon>Flavobacteriaceae</taxon>
        <taxon>Flavobacterium</taxon>
    </lineage>
</organism>
<dbReference type="GO" id="GO:0005829">
    <property type="term" value="C:cytosol"/>
    <property type="evidence" value="ECO:0007669"/>
    <property type="project" value="TreeGrafter"/>
</dbReference>
<reference evidence="3 4" key="1">
    <citation type="journal article" date="2019" name="Environ. Microbiol.">
        <title>Species interactions and distinct microbial communities in high Arctic permafrost affected cryosols are associated with the CH4 and CO2 gas fluxes.</title>
        <authorList>
            <person name="Altshuler I."/>
            <person name="Hamel J."/>
            <person name="Turney S."/>
            <person name="Magnuson E."/>
            <person name="Levesque R."/>
            <person name="Greer C."/>
            <person name="Whyte L.G."/>
        </authorList>
    </citation>
    <scope>NUCLEOTIDE SEQUENCE [LARGE SCALE GENOMIC DNA]</scope>
    <source>
        <strain evidence="3 4">42</strain>
    </source>
</reference>
<dbReference type="SMART" id="SM00530">
    <property type="entry name" value="HTH_XRE"/>
    <property type="match status" value="1"/>
</dbReference>
<protein>
    <submittedName>
        <fullName evidence="3">XRE family transcriptional regulator</fullName>
    </submittedName>
</protein>
<dbReference type="AlphaFoldDB" id="A0A502F601"/>
<dbReference type="GO" id="GO:0003700">
    <property type="term" value="F:DNA-binding transcription factor activity"/>
    <property type="evidence" value="ECO:0007669"/>
    <property type="project" value="TreeGrafter"/>
</dbReference>
<dbReference type="Pfam" id="PF01381">
    <property type="entry name" value="HTH_3"/>
    <property type="match status" value="1"/>
</dbReference>
<sequence length="105" mass="11589">MEILRLKQLMNLKGISREELASRVGVSMTTISNISSEKNLPTINLLLQLAEALDVDVREMFIPTKGTSIAQSEIEEAKSFIEKGLMILEGNKTEIGLKASLSLKK</sequence>
<dbReference type="InterPro" id="IPR001387">
    <property type="entry name" value="Cro/C1-type_HTH"/>
</dbReference>
<dbReference type="GO" id="GO:0003677">
    <property type="term" value="F:DNA binding"/>
    <property type="evidence" value="ECO:0007669"/>
    <property type="project" value="UniProtKB-KW"/>
</dbReference>
<dbReference type="RefSeq" id="WP_140503758.1">
    <property type="nucleotide sequence ID" value="NZ_RCZH01000002.1"/>
</dbReference>
<evidence type="ECO:0000256" key="1">
    <source>
        <dbReference type="ARBA" id="ARBA00023125"/>
    </source>
</evidence>